<feature type="transmembrane region" description="Helical" evidence="1">
    <location>
        <begin position="77"/>
        <end position="110"/>
    </location>
</feature>
<proteinExistence type="predicted"/>
<organism evidence="2 3">
    <name type="scientific">Actinomadura rudentiformis</name>
    <dbReference type="NCBI Taxonomy" id="359158"/>
    <lineage>
        <taxon>Bacteria</taxon>
        <taxon>Bacillati</taxon>
        <taxon>Actinomycetota</taxon>
        <taxon>Actinomycetes</taxon>
        <taxon>Streptosporangiales</taxon>
        <taxon>Thermomonosporaceae</taxon>
        <taxon>Actinomadura</taxon>
    </lineage>
</organism>
<sequence length="309" mass="33447">MVEVHRQSSRFIQVATAGAVAYSVLLPLLNLHRVATHPSFPGHTEEAAVVTACYLPLQVWIVRSKARGDRTPGQAWGLVVVAALIFGAMPFIGVGWLGALCPLAGLVLIVIRAPWSFLTYAALAAVPAPAAIYAFDQPEWAVYFTLAVLVYGTSLSVPIFLIGAVRQLENARRSLADEAVVRERLRIDGQLRQSVGPALEGLVAKGQRRELATLVEDSRRTLAEVRRMVTRYQEVTLRAELETAATLLSAAGIETNLILPEGLDGEVPDALRAELRCGLSQLLENQNARHCVIKVIDRDGTLTAEVTSG</sequence>
<evidence type="ECO:0000256" key="1">
    <source>
        <dbReference type="SAM" id="Phobius"/>
    </source>
</evidence>
<protein>
    <recommendedName>
        <fullName evidence="4">Signal transduction histidine kinase subgroup 3 dimerisation and phosphoacceptor domain-containing protein</fullName>
    </recommendedName>
</protein>
<feature type="transmembrane region" description="Helical" evidence="1">
    <location>
        <begin position="12"/>
        <end position="31"/>
    </location>
</feature>
<evidence type="ECO:0000313" key="3">
    <source>
        <dbReference type="Proteomes" id="UP000468735"/>
    </source>
</evidence>
<keyword evidence="1" id="KW-0812">Transmembrane</keyword>
<comment type="caution">
    <text evidence="2">The sequence shown here is derived from an EMBL/GenBank/DDBJ whole genome shotgun (WGS) entry which is preliminary data.</text>
</comment>
<keyword evidence="1" id="KW-1133">Transmembrane helix</keyword>
<dbReference type="RefSeq" id="WP_151569539.1">
    <property type="nucleotide sequence ID" value="NZ_WBMT01000029.1"/>
</dbReference>
<evidence type="ECO:0000313" key="2">
    <source>
        <dbReference type="EMBL" id="KAB2340585.1"/>
    </source>
</evidence>
<feature type="transmembrane region" description="Helical" evidence="1">
    <location>
        <begin position="141"/>
        <end position="165"/>
    </location>
</feature>
<keyword evidence="3" id="KW-1185">Reference proteome</keyword>
<gene>
    <name evidence="2" type="ORF">F8566_44480</name>
</gene>
<accession>A0A6H9YFR9</accession>
<dbReference type="Proteomes" id="UP000468735">
    <property type="component" value="Unassembled WGS sequence"/>
</dbReference>
<keyword evidence="1" id="KW-0472">Membrane</keyword>
<dbReference type="AlphaFoldDB" id="A0A6H9YFR9"/>
<evidence type="ECO:0008006" key="4">
    <source>
        <dbReference type="Google" id="ProtNLM"/>
    </source>
</evidence>
<reference evidence="2 3" key="1">
    <citation type="submission" date="2019-09" db="EMBL/GenBank/DDBJ databases">
        <title>Actinomadura physcomitrii sp. nov., a novel actinomycete isolated from moss [Physcomitrium sphaericum (Ludw) Fuernr].</title>
        <authorList>
            <person name="Zhuang X."/>
            <person name="Liu C."/>
        </authorList>
    </citation>
    <scope>NUCLEOTIDE SEQUENCE [LARGE SCALE GENOMIC DNA]</scope>
    <source>
        <strain evidence="2 3">HMC1</strain>
    </source>
</reference>
<dbReference type="EMBL" id="WBMT01000029">
    <property type="protein sequence ID" value="KAB2340585.1"/>
    <property type="molecule type" value="Genomic_DNA"/>
</dbReference>
<dbReference type="OrthoDB" id="4571789at2"/>
<name>A0A6H9YFR9_9ACTN</name>